<dbReference type="OMA" id="GMCIAIP"/>
<dbReference type="EMBL" id="MSZS01000002">
    <property type="protein sequence ID" value="PKX97325.1"/>
    <property type="molecule type" value="Genomic_DNA"/>
</dbReference>
<comment type="caution">
    <text evidence="7">The sequence shown here is derived from an EMBL/GenBank/DDBJ whole genome shotgun (WGS) entry which is preliminary data.</text>
</comment>
<dbReference type="GeneID" id="36536127"/>
<protein>
    <submittedName>
        <fullName evidence="7">Putative MFS multidrug transporter</fullName>
    </submittedName>
</protein>
<feature type="domain" description="Major facilitator superfamily (MFS) profile" evidence="6">
    <location>
        <begin position="62"/>
        <end position="563"/>
    </location>
</feature>
<dbReference type="PROSITE" id="PS50850">
    <property type="entry name" value="MFS"/>
    <property type="match status" value="1"/>
</dbReference>
<feature type="transmembrane region" description="Helical" evidence="5">
    <location>
        <begin position="252"/>
        <end position="273"/>
    </location>
</feature>
<dbReference type="VEuPathDB" id="FungiDB:P174DRAFT_448962"/>
<organism evidence="7 8">
    <name type="scientific">Aspergillus novofumigatus (strain IBT 16806)</name>
    <dbReference type="NCBI Taxonomy" id="1392255"/>
    <lineage>
        <taxon>Eukaryota</taxon>
        <taxon>Fungi</taxon>
        <taxon>Dikarya</taxon>
        <taxon>Ascomycota</taxon>
        <taxon>Pezizomycotina</taxon>
        <taxon>Eurotiomycetes</taxon>
        <taxon>Eurotiomycetidae</taxon>
        <taxon>Eurotiales</taxon>
        <taxon>Aspergillaceae</taxon>
        <taxon>Aspergillus</taxon>
        <taxon>Aspergillus subgen. Fumigati</taxon>
    </lineage>
</organism>
<evidence type="ECO:0000313" key="8">
    <source>
        <dbReference type="Proteomes" id="UP000234474"/>
    </source>
</evidence>
<dbReference type="GO" id="GO:0005886">
    <property type="term" value="C:plasma membrane"/>
    <property type="evidence" value="ECO:0007669"/>
    <property type="project" value="TreeGrafter"/>
</dbReference>
<dbReference type="RefSeq" id="XP_024685920.1">
    <property type="nucleotide sequence ID" value="XM_024828801.1"/>
</dbReference>
<dbReference type="PANTHER" id="PTHR23501:SF149">
    <property type="entry name" value="MULTIDRUG TRANSPORTER, PUTATIVE (AFU_ORTHOLOGUE AFUA_5G10430)-RELATED"/>
    <property type="match status" value="1"/>
</dbReference>
<keyword evidence="3 5" id="KW-1133">Transmembrane helix</keyword>
<proteinExistence type="predicted"/>
<dbReference type="InterPro" id="IPR011701">
    <property type="entry name" value="MFS"/>
</dbReference>
<comment type="subcellular location">
    <subcellularLocation>
        <location evidence="1">Membrane</location>
        <topology evidence="1">Multi-pass membrane protein</topology>
    </subcellularLocation>
</comment>
<keyword evidence="4 5" id="KW-0472">Membrane</keyword>
<feature type="transmembrane region" description="Helical" evidence="5">
    <location>
        <begin position="388"/>
        <end position="409"/>
    </location>
</feature>
<evidence type="ECO:0000256" key="2">
    <source>
        <dbReference type="ARBA" id="ARBA00022692"/>
    </source>
</evidence>
<dbReference type="Proteomes" id="UP000234474">
    <property type="component" value="Unassembled WGS sequence"/>
</dbReference>
<keyword evidence="2 5" id="KW-0812">Transmembrane</keyword>
<keyword evidence="8" id="KW-1185">Reference proteome</keyword>
<feature type="transmembrane region" description="Helical" evidence="5">
    <location>
        <begin position="415"/>
        <end position="436"/>
    </location>
</feature>
<dbReference type="OrthoDB" id="2351791at2759"/>
<feature type="transmembrane region" description="Helical" evidence="5">
    <location>
        <begin position="285"/>
        <end position="308"/>
    </location>
</feature>
<feature type="transmembrane region" description="Helical" evidence="5">
    <location>
        <begin position="529"/>
        <end position="548"/>
    </location>
</feature>
<feature type="transmembrane region" description="Helical" evidence="5">
    <location>
        <begin position="128"/>
        <end position="147"/>
    </location>
</feature>
<feature type="transmembrane region" description="Helical" evidence="5">
    <location>
        <begin position="97"/>
        <end position="116"/>
    </location>
</feature>
<feature type="transmembrane region" description="Helical" evidence="5">
    <location>
        <begin position="60"/>
        <end position="85"/>
    </location>
</feature>
<evidence type="ECO:0000256" key="4">
    <source>
        <dbReference type="ARBA" id="ARBA00023136"/>
    </source>
</evidence>
<feature type="transmembrane region" description="Helical" evidence="5">
    <location>
        <begin position="218"/>
        <end position="240"/>
    </location>
</feature>
<feature type="transmembrane region" description="Helical" evidence="5">
    <location>
        <begin position="153"/>
        <end position="174"/>
    </location>
</feature>
<feature type="transmembrane region" description="Helical" evidence="5">
    <location>
        <begin position="352"/>
        <end position="376"/>
    </location>
</feature>
<dbReference type="InterPro" id="IPR020846">
    <property type="entry name" value="MFS_dom"/>
</dbReference>
<gene>
    <name evidence="7" type="ORF">P174DRAFT_448962</name>
</gene>
<dbReference type="PANTHER" id="PTHR23501">
    <property type="entry name" value="MAJOR FACILITATOR SUPERFAMILY"/>
    <property type="match status" value="1"/>
</dbReference>
<name>A0A2I1CI59_ASPN1</name>
<dbReference type="Gene3D" id="1.20.1720.10">
    <property type="entry name" value="Multidrug resistance protein D"/>
    <property type="match status" value="1"/>
</dbReference>
<dbReference type="Pfam" id="PF07690">
    <property type="entry name" value="MFS_1"/>
    <property type="match status" value="1"/>
</dbReference>
<feature type="transmembrane region" description="Helical" evidence="5">
    <location>
        <begin position="320"/>
        <end position="340"/>
    </location>
</feature>
<reference evidence="8" key="1">
    <citation type="journal article" date="2018" name="Proc. Natl. Acad. Sci. U.S.A.">
        <title>Linking secondary metabolites to gene clusters through genome sequencing of six diverse Aspergillus species.</title>
        <authorList>
            <person name="Kaerboelling I."/>
            <person name="Vesth T.C."/>
            <person name="Frisvad J.C."/>
            <person name="Nybo J.L."/>
            <person name="Theobald S."/>
            <person name="Kuo A."/>
            <person name="Bowyer P."/>
            <person name="Matsuda Y."/>
            <person name="Mondo S."/>
            <person name="Lyhne E.K."/>
            <person name="Kogle M.E."/>
            <person name="Clum A."/>
            <person name="Lipzen A."/>
            <person name="Salamov A."/>
            <person name="Ngan C.Y."/>
            <person name="Daum C."/>
            <person name="Chiniquy J."/>
            <person name="Barry K."/>
            <person name="LaButti K."/>
            <person name="Haridas S."/>
            <person name="Simmons B.A."/>
            <person name="Magnuson J.K."/>
            <person name="Mortensen U.H."/>
            <person name="Larsen T.O."/>
            <person name="Grigoriev I.V."/>
            <person name="Baker S.E."/>
            <person name="Andersen M.R."/>
        </authorList>
    </citation>
    <scope>NUCLEOTIDE SEQUENCE [LARGE SCALE GENOMIC DNA]</scope>
    <source>
        <strain evidence="8">IBT 16806</strain>
    </source>
</reference>
<evidence type="ECO:0000256" key="1">
    <source>
        <dbReference type="ARBA" id="ARBA00004141"/>
    </source>
</evidence>
<dbReference type="STRING" id="1392255.A0A2I1CI59"/>
<accession>A0A2I1CI59</accession>
<dbReference type="GO" id="GO:0022857">
    <property type="term" value="F:transmembrane transporter activity"/>
    <property type="evidence" value="ECO:0007669"/>
    <property type="project" value="InterPro"/>
</dbReference>
<feature type="transmembrane region" description="Helical" evidence="5">
    <location>
        <begin position="195"/>
        <end position="212"/>
    </location>
</feature>
<dbReference type="SUPFAM" id="SSF103473">
    <property type="entry name" value="MFS general substrate transporter"/>
    <property type="match status" value="1"/>
</dbReference>
<sequence length="563" mass="61581">MGVESIDTDYTANTTRDHFKSGTAFHSYDDDTFSYTDTVELSVAVATPGSKEWRPRVKEWLVLICISILTMLVAFDATMVIPFIPGLSLTFGEPLSSTLWLNSCYLLASATGQIFFSMLAEVIGHGPLLVAAAVLSTVGTGVCGGSLQLSELVAGRFIQGLGGGGVVSVSLLCLAENIPDKHLIRFSNYVSRVRLAGAILGLVMGSLLYEYIAWRGAFYSSFFFCALGMLVIPFAIELRGHRGISLRTLLKMDWLGGVLTLLGLCSLLIGISWGGTSYPWSDWRVLTPLAIGSSSILVLAVYETNWAFRPFFHRNDFRTLPVLMMYAGSFLHGFTLFYHLQNLTMYFIFVRALPLPLTATSLASIITLALLTLTLTEKLAVLDNRRHCFWLVRVGWMLLILCTGCLVTLDSTTPTAGWILVLAATGTGHGCLMSGFRKCLRPAPVPRDYGEQEERSVNPTSALLMCALFRTVGMCLAVTVSGTLFLGRVAVELQGQSFESAQGQATGTAAWARIPEDRFRSTCAASLEFLWLVLTGVASLGVFLRCLLGPWDEWKLTKHFPMI</sequence>
<evidence type="ECO:0000313" key="7">
    <source>
        <dbReference type="EMBL" id="PKX97325.1"/>
    </source>
</evidence>
<evidence type="ECO:0000256" key="5">
    <source>
        <dbReference type="SAM" id="Phobius"/>
    </source>
</evidence>
<dbReference type="AlphaFoldDB" id="A0A2I1CI59"/>
<dbReference type="InterPro" id="IPR036259">
    <property type="entry name" value="MFS_trans_sf"/>
</dbReference>
<evidence type="ECO:0000256" key="3">
    <source>
        <dbReference type="ARBA" id="ARBA00022989"/>
    </source>
</evidence>
<evidence type="ECO:0000259" key="6">
    <source>
        <dbReference type="PROSITE" id="PS50850"/>
    </source>
</evidence>